<dbReference type="PANTHER" id="PTHR36183:SF2">
    <property type="entry name" value="BETA-GLUCURONIDASE C-TERMINAL DOMAIN-CONTAINING PROTEIN"/>
    <property type="match status" value="1"/>
</dbReference>
<accession>A0AA40D8N4</accession>
<evidence type="ECO:0000259" key="1">
    <source>
        <dbReference type="Pfam" id="PF16862"/>
    </source>
</evidence>
<organism evidence="2 3">
    <name type="scientific">Cercophora samala</name>
    <dbReference type="NCBI Taxonomy" id="330535"/>
    <lineage>
        <taxon>Eukaryota</taxon>
        <taxon>Fungi</taxon>
        <taxon>Dikarya</taxon>
        <taxon>Ascomycota</taxon>
        <taxon>Pezizomycotina</taxon>
        <taxon>Sordariomycetes</taxon>
        <taxon>Sordariomycetidae</taxon>
        <taxon>Sordariales</taxon>
        <taxon>Lasiosphaeriaceae</taxon>
        <taxon>Cercophora</taxon>
    </lineage>
</organism>
<protein>
    <recommendedName>
        <fullName evidence="1">Beta-glucuronidase C-terminal domain-containing protein</fullName>
    </recommendedName>
</protein>
<comment type="caution">
    <text evidence="2">The sequence shown here is derived from an EMBL/GenBank/DDBJ whole genome shotgun (WGS) entry which is preliminary data.</text>
</comment>
<keyword evidence="3" id="KW-1185">Reference proteome</keyword>
<dbReference type="EMBL" id="JAULSY010000118">
    <property type="protein sequence ID" value="KAK0664604.1"/>
    <property type="molecule type" value="Genomic_DNA"/>
</dbReference>
<dbReference type="InterPro" id="IPR031728">
    <property type="entry name" value="GlcAase_C"/>
</dbReference>
<reference evidence="2" key="1">
    <citation type="submission" date="2023-06" db="EMBL/GenBank/DDBJ databases">
        <title>Genome-scale phylogeny and comparative genomics of the fungal order Sordariales.</title>
        <authorList>
            <consortium name="Lawrence Berkeley National Laboratory"/>
            <person name="Hensen N."/>
            <person name="Bonometti L."/>
            <person name="Westerberg I."/>
            <person name="Brannstrom I.O."/>
            <person name="Guillou S."/>
            <person name="Cros-Aarteil S."/>
            <person name="Calhoun S."/>
            <person name="Haridas S."/>
            <person name="Kuo A."/>
            <person name="Mondo S."/>
            <person name="Pangilinan J."/>
            <person name="Riley R."/>
            <person name="Labutti K."/>
            <person name="Andreopoulos B."/>
            <person name="Lipzen A."/>
            <person name="Chen C."/>
            <person name="Yanf M."/>
            <person name="Daum C."/>
            <person name="Ng V."/>
            <person name="Clum A."/>
            <person name="Steindorff A."/>
            <person name="Ohm R."/>
            <person name="Martin F."/>
            <person name="Silar P."/>
            <person name="Natvig D."/>
            <person name="Lalanne C."/>
            <person name="Gautier V."/>
            <person name="Ament-Velasquez S.L."/>
            <person name="Kruys A."/>
            <person name="Hutchinson M.I."/>
            <person name="Powell A.J."/>
            <person name="Barry K."/>
            <person name="Miller A.N."/>
            <person name="Grigoriev I.V."/>
            <person name="Debuchy R."/>
            <person name="Gladieux P."/>
            <person name="Thoren M.H."/>
            <person name="Johannesson H."/>
        </authorList>
    </citation>
    <scope>NUCLEOTIDE SEQUENCE</scope>
    <source>
        <strain evidence="2">CBS 307.81</strain>
    </source>
</reference>
<sequence length="290" mass="30688">SYISGAATPGVTLQSTLLNHTTTARSIAAQAAEHARILSLDPGAPPPILGETNSLYNQGRPGLSNTFGAALWAVDFSLCAASRGFKRVHMHQGTNYRYASWQPIATNITTMGTKPPYYGNIATAAALGGSERVVEVVEVPLAYHREAAYAVYHSGTLARIMVVNMRGYNTTVGGEGLVPLPDPPGRGSVEYVFQLGGSQKRAGGVGVGVDVDVDVDVAVGRQRVKVQRLSANGSDAITGISWDGWSYNYELDRGRPVRLGNVTVGEEAEVDGTGRVKVRVEDSSAALLVF</sequence>
<gene>
    <name evidence="2" type="ORF">QBC41DRAFT_233562</name>
</gene>
<proteinExistence type="predicted"/>
<feature type="non-terminal residue" evidence="2">
    <location>
        <position position="290"/>
    </location>
</feature>
<feature type="domain" description="Beta-glucuronidase C-terminal" evidence="1">
    <location>
        <begin position="148"/>
        <end position="287"/>
    </location>
</feature>
<dbReference type="PANTHER" id="PTHR36183">
    <property type="entry name" value="BETA-GLUCURONIDASE"/>
    <property type="match status" value="1"/>
</dbReference>
<dbReference type="AlphaFoldDB" id="A0AA40D8N4"/>
<dbReference type="InterPro" id="IPR052974">
    <property type="entry name" value="GH79_Enzymes"/>
</dbReference>
<dbReference type="Pfam" id="PF16862">
    <property type="entry name" value="Glyco_hydro_79C"/>
    <property type="match status" value="1"/>
</dbReference>
<name>A0AA40D8N4_9PEZI</name>
<evidence type="ECO:0000313" key="2">
    <source>
        <dbReference type="EMBL" id="KAK0664604.1"/>
    </source>
</evidence>
<evidence type="ECO:0000313" key="3">
    <source>
        <dbReference type="Proteomes" id="UP001174997"/>
    </source>
</evidence>
<dbReference type="Gene3D" id="3.20.20.80">
    <property type="entry name" value="Glycosidases"/>
    <property type="match status" value="1"/>
</dbReference>
<dbReference type="Proteomes" id="UP001174997">
    <property type="component" value="Unassembled WGS sequence"/>
</dbReference>